<evidence type="ECO:0000256" key="2">
    <source>
        <dbReference type="PIRSR" id="PIRSR613078-2"/>
    </source>
</evidence>
<dbReference type="OrthoDB" id="9782128at2"/>
<dbReference type="SMART" id="SM00855">
    <property type="entry name" value="PGAM"/>
    <property type="match status" value="1"/>
</dbReference>
<feature type="binding site" evidence="2">
    <location>
        <begin position="8"/>
        <end position="15"/>
    </location>
    <ligand>
        <name>substrate</name>
    </ligand>
</feature>
<keyword evidence="4" id="KW-1185">Reference proteome</keyword>
<dbReference type="InterPro" id="IPR029033">
    <property type="entry name" value="His_PPase_superfam"/>
</dbReference>
<proteinExistence type="predicted"/>
<dbReference type="RefSeq" id="WP_093670724.1">
    <property type="nucleotide sequence ID" value="NZ_FOOY01000006.1"/>
</dbReference>
<evidence type="ECO:0000256" key="1">
    <source>
        <dbReference type="PIRSR" id="PIRSR613078-1"/>
    </source>
</evidence>
<dbReference type="Pfam" id="PF00300">
    <property type="entry name" value="His_Phos_1"/>
    <property type="match status" value="1"/>
</dbReference>
<feature type="binding site" evidence="2">
    <location>
        <begin position="83"/>
        <end position="86"/>
    </location>
    <ligand>
        <name>substrate</name>
    </ligand>
</feature>
<dbReference type="InterPro" id="IPR001345">
    <property type="entry name" value="PG/BPGM_mutase_AS"/>
</dbReference>
<dbReference type="EMBL" id="FOOY01000006">
    <property type="protein sequence ID" value="SFG22293.1"/>
    <property type="molecule type" value="Genomic_DNA"/>
</dbReference>
<evidence type="ECO:0000313" key="3">
    <source>
        <dbReference type="EMBL" id="SFG22293.1"/>
    </source>
</evidence>
<feature type="active site" description="Tele-phosphohistidine intermediate" evidence="1">
    <location>
        <position position="9"/>
    </location>
</feature>
<dbReference type="InterPro" id="IPR050275">
    <property type="entry name" value="PGM_Phosphatase"/>
</dbReference>
<dbReference type="Gene3D" id="3.40.50.1240">
    <property type="entry name" value="Phosphoglycerate mutase-like"/>
    <property type="match status" value="1"/>
</dbReference>
<dbReference type="STRING" id="269670.SAMN02982927_01019"/>
<organism evidence="3 4">
    <name type="scientific">Sporolactobacillus nakayamae</name>
    <dbReference type="NCBI Taxonomy" id="269670"/>
    <lineage>
        <taxon>Bacteria</taxon>
        <taxon>Bacillati</taxon>
        <taxon>Bacillota</taxon>
        <taxon>Bacilli</taxon>
        <taxon>Bacillales</taxon>
        <taxon>Sporolactobacillaceae</taxon>
        <taxon>Sporolactobacillus</taxon>
    </lineage>
</organism>
<sequence length="198" mass="21882">MTTICLVRHGETDWNAIGKLQGREDIPLNERGRQQAEMVGEFLESSKFSAVVTSPLLRAKQTAEIVNNYIGNLPLIENADFIEKAYGKASGMTIPERDEQFPDGNIPDMEPIDFVKKRVVHGLSTMRACFPNQTILLVAHGGLINVILAILSNGEIGTGKTKLFNTCISHIATAGDSWKIIDYNRIEHLSRFGKVTSI</sequence>
<dbReference type="GO" id="GO:0005737">
    <property type="term" value="C:cytoplasm"/>
    <property type="evidence" value="ECO:0007669"/>
    <property type="project" value="TreeGrafter"/>
</dbReference>
<evidence type="ECO:0000313" key="4">
    <source>
        <dbReference type="Proteomes" id="UP000198752"/>
    </source>
</evidence>
<gene>
    <name evidence="3" type="ORF">SAMN02982927_01019</name>
</gene>
<name>A0A1I2Q3P7_9BACL</name>
<dbReference type="PANTHER" id="PTHR48100">
    <property type="entry name" value="BROAD-SPECIFICITY PHOSPHATASE YOR283W-RELATED"/>
    <property type="match status" value="1"/>
</dbReference>
<reference evidence="4" key="1">
    <citation type="submission" date="2016-10" db="EMBL/GenBank/DDBJ databases">
        <authorList>
            <person name="Varghese N."/>
            <person name="Submissions S."/>
        </authorList>
    </citation>
    <scope>NUCLEOTIDE SEQUENCE [LARGE SCALE GENOMIC DNA]</scope>
    <source>
        <strain evidence="4">ATCC 700379</strain>
    </source>
</reference>
<dbReference type="GO" id="GO:0016791">
    <property type="term" value="F:phosphatase activity"/>
    <property type="evidence" value="ECO:0007669"/>
    <property type="project" value="TreeGrafter"/>
</dbReference>
<protein>
    <submittedName>
        <fullName evidence="3">Uncharacterized phosphatase</fullName>
    </submittedName>
</protein>
<dbReference type="SUPFAM" id="SSF53254">
    <property type="entry name" value="Phosphoglycerate mutase-like"/>
    <property type="match status" value="1"/>
</dbReference>
<dbReference type="InterPro" id="IPR013078">
    <property type="entry name" value="His_Pase_superF_clade-1"/>
</dbReference>
<dbReference type="AlphaFoldDB" id="A0A1I2Q3P7"/>
<dbReference type="PANTHER" id="PTHR48100:SF59">
    <property type="entry name" value="ADENOSYLCOBALAMIN_ALPHA-RIBAZOLE PHOSPHATASE"/>
    <property type="match status" value="1"/>
</dbReference>
<dbReference type="CDD" id="cd07067">
    <property type="entry name" value="HP_PGM_like"/>
    <property type="match status" value="1"/>
</dbReference>
<dbReference type="Proteomes" id="UP000198752">
    <property type="component" value="Unassembled WGS sequence"/>
</dbReference>
<feature type="binding site" evidence="2">
    <location>
        <position position="58"/>
    </location>
    <ligand>
        <name>substrate</name>
    </ligand>
</feature>
<accession>A0A1I2Q3P7</accession>
<dbReference type="PROSITE" id="PS00175">
    <property type="entry name" value="PG_MUTASE"/>
    <property type="match status" value="1"/>
</dbReference>
<feature type="active site" description="Proton donor/acceptor" evidence="1">
    <location>
        <position position="83"/>
    </location>
</feature>